<evidence type="ECO:0000256" key="7">
    <source>
        <dbReference type="ARBA" id="ARBA00022723"/>
    </source>
</evidence>
<dbReference type="InterPro" id="IPR002629">
    <property type="entry name" value="Met_Synth_C/arc"/>
</dbReference>
<evidence type="ECO:0000256" key="4">
    <source>
        <dbReference type="ARBA" id="ARBA00022603"/>
    </source>
</evidence>
<feature type="domain" description="Cobalamin-independent methionine synthase MetE N-terminal" evidence="16">
    <location>
        <begin position="4"/>
        <end position="320"/>
    </location>
</feature>
<comment type="function">
    <text evidence="1 11">Catalyzes the transfer of a methyl group from 5-methyltetrahydrofolate to homocysteine resulting in methionine formation.</text>
</comment>
<feature type="binding site" evidence="11 12">
    <location>
        <begin position="528"/>
        <end position="529"/>
    </location>
    <ligand>
        <name>5-methyltetrahydropteroyltri-L-glutamate</name>
        <dbReference type="ChEBI" id="CHEBI:58207"/>
    </ligand>
</feature>
<dbReference type="Gene3D" id="3.20.20.210">
    <property type="match status" value="2"/>
</dbReference>
<evidence type="ECO:0000256" key="11">
    <source>
        <dbReference type="HAMAP-Rule" id="MF_00172"/>
    </source>
</evidence>
<dbReference type="CDD" id="cd03311">
    <property type="entry name" value="CIMS_C_terminal_like"/>
    <property type="match status" value="1"/>
</dbReference>
<dbReference type="GO" id="GO:0003871">
    <property type="term" value="F:5-methyltetrahydropteroyltriglutamate-homocysteine S-methyltransferase activity"/>
    <property type="evidence" value="ECO:0007669"/>
    <property type="project" value="UniProtKB-UniRule"/>
</dbReference>
<evidence type="ECO:0000256" key="12">
    <source>
        <dbReference type="PIRSR" id="PIRSR000382-1"/>
    </source>
</evidence>
<dbReference type="InterPro" id="IPR006276">
    <property type="entry name" value="Cobalamin-indep_Met_synthase"/>
</dbReference>
<organism evidence="17 18">
    <name type="scientific">Pseudomonas jinjuensis</name>
    <dbReference type="NCBI Taxonomy" id="198616"/>
    <lineage>
        <taxon>Bacteria</taxon>
        <taxon>Pseudomonadati</taxon>
        <taxon>Pseudomonadota</taxon>
        <taxon>Gammaproteobacteria</taxon>
        <taxon>Pseudomonadales</taxon>
        <taxon>Pseudomonadaceae</taxon>
        <taxon>Pseudomonas</taxon>
    </lineage>
</organism>
<feature type="binding site" evidence="12">
    <location>
        <position position="128"/>
    </location>
    <ligand>
        <name>5-methyltetrahydropteroyltri-L-glutamate</name>
        <dbReference type="ChEBI" id="CHEBI:58207"/>
    </ligand>
</feature>
<evidence type="ECO:0000256" key="5">
    <source>
        <dbReference type="ARBA" id="ARBA00022605"/>
    </source>
</evidence>
<feature type="binding site" evidence="11">
    <location>
        <position position="739"/>
    </location>
    <ligand>
        <name>Zn(2+)</name>
        <dbReference type="ChEBI" id="CHEBI:29105"/>
        <note>catalytic</note>
    </ligand>
</feature>
<dbReference type="NCBIfam" id="NF003556">
    <property type="entry name" value="PRK05222.1"/>
    <property type="match status" value="1"/>
</dbReference>
<dbReference type="AlphaFoldDB" id="A0A1H0FHQ4"/>
<evidence type="ECO:0000256" key="6">
    <source>
        <dbReference type="ARBA" id="ARBA00022679"/>
    </source>
</evidence>
<protein>
    <recommendedName>
        <fullName evidence="11">5-methyltetrahydropteroyltriglutamate--homocysteine methyltransferase</fullName>
        <ecNumber evidence="11">2.1.1.14</ecNumber>
    </recommendedName>
    <alternativeName>
        <fullName evidence="11">Cobalamin-independent methionine synthase</fullName>
    </alternativeName>
    <alternativeName>
        <fullName evidence="11">Methionine synthase, vitamin-B12 independent isozyme</fullName>
    </alternativeName>
</protein>
<keyword evidence="4 11" id="KW-0489">Methyltransferase</keyword>
<dbReference type="CDD" id="cd03312">
    <property type="entry name" value="CIMS_N_terminal_like"/>
    <property type="match status" value="1"/>
</dbReference>
<keyword evidence="18" id="KW-1185">Reference proteome</keyword>
<keyword evidence="10 11" id="KW-0486">Methionine biosynthesis</keyword>
<feature type="binding site" evidence="11">
    <location>
        <position position="123"/>
    </location>
    <ligand>
        <name>5-methyltetrahydropteroyltri-L-glutamate</name>
        <dbReference type="ChEBI" id="CHEBI:58207"/>
    </ligand>
</feature>
<feature type="binding site" evidence="11">
    <location>
        <position position="656"/>
    </location>
    <ligand>
        <name>Zn(2+)</name>
        <dbReference type="ChEBI" id="CHEBI:29105"/>
        <note>catalytic</note>
    </ligand>
</feature>
<feature type="binding site" evidence="11">
    <location>
        <position position="497"/>
    </location>
    <ligand>
        <name>L-homocysteine</name>
        <dbReference type="ChEBI" id="CHEBI:58199"/>
    </ligand>
</feature>
<dbReference type="EC" id="2.1.1.14" evidence="11"/>
<evidence type="ECO:0000256" key="10">
    <source>
        <dbReference type="ARBA" id="ARBA00023167"/>
    </source>
</evidence>
<evidence type="ECO:0000313" key="18">
    <source>
        <dbReference type="Proteomes" id="UP000242957"/>
    </source>
</evidence>
<evidence type="ECO:0000259" key="16">
    <source>
        <dbReference type="Pfam" id="PF08267"/>
    </source>
</evidence>
<dbReference type="InterPro" id="IPR038071">
    <property type="entry name" value="UROD/MetE-like_sf"/>
</dbReference>
<evidence type="ECO:0000256" key="9">
    <source>
        <dbReference type="ARBA" id="ARBA00022833"/>
    </source>
</evidence>
<sequence length="768" mass="86300">MALAHSLGFPRIGRDRELKKAQEAFWKGELDEAGLRAVGRELRAAHWQVQKDAGIELLPVGDFAWYDQVLTHSLTFGVIPERFRGHGNAKPTLQTLFAMARGAVGTKSSDNCCGGAHAQEMTKWFDTNYHYLVPEFSADQRFELSWEQLFEEVDEALALGHAVKPVLIGPLTYLWLGKVKGAEFDKLELLERLLPLYGQIFQRLAAQGVEWVQIDEPILVLDLPQDWKNAFERAYNLLQKEPLKKLIATYFGGLEDNLGLAAGLPLDGLHIDLVRAPEQYPTILDRLPAYKVLSLGLVNGRNVWRCDLEKALEVARHAHERLGERLWIAPSCSLLHSPVDLAREDKLDAELKSWLAFAVQKCGEVAVLARALSEPEAPQVLAALAESRAVQASRAASPRIHKPAVQARVAALRPQDGQRPSPFAERIQKQRAHLDLPLFPTTTIGSFPQTSAIRLARQSFKQGKLSQAEYTEAMHSEIRHAVEVQENLGLDVLVHGEAERNDMVEYFAEQLDGYVFTRFGWVQSYGSRCVKPAVIYGDLSRPQAMTVEWIRYAQSLTGKVMKGMLTGPVTMLMWSFPREDVSREVQARQLALAIRDEVVDLEAAGIRIVQIDEAAFREGLPLRREQWGRYLDWATEAFRLCASGVRDETQIHTHMCYSEFNDVIESIAAMDADVITIETSRSDMELLDAFEAFAYPNEIGPGVYDIHSPRVPASEEMAKLLRKAARRIPAERLWVNPDCGLKTRGWAETEAALVNMVAAARQLRREYA</sequence>
<feature type="active site" description="Proton donor" evidence="11 14">
    <location>
        <position position="707"/>
    </location>
</feature>
<feature type="binding site" evidence="11">
    <location>
        <begin position="16"/>
        <end position="19"/>
    </location>
    <ligand>
        <name>5-methyltetrahydropteroyltri-L-glutamate</name>
        <dbReference type="ChEBI" id="CHEBI:58207"/>
    </ligand>
</feature>
<name>A0A1H0FHQ4_9PSED</name>
<feature type="binding site" evidence="11 12">
    <location>
        <position position="574"/>
    </location>
    <ligand>
        <name>5-methyltetrahydropteroyltri-L-glutamate</name>
        <dbReference type="ChEBI" id="CHEBI:58207"/>
    </ligand>
</feature>
<comment type="cofactor">
    <cofactor evidence="13">
        <name>Zn(2+)</name>
        <dbReference type="ChEBI" id="CHEBI:29105"/>
    </cofactor>
    <text evidence="13">Binds 2 Zn(2+) ions per subunit.</text>
</comment>
<dbReference type="FunFam" id="3.20.20.210:FF:000002">
    <property type="entry name" value="5-methyltetrahydropteroyltriglutamate--homocysteine methyltransferase"/>
    <property type="match status" value="1"/>
</dbReference>
<feature type="binding site" evidence="11">
    <location>
        <position position="618"/>
    </location>
    <ligand>
        <name>5-methyltetrahydropteroyltri-L-glutamate</name>
        <dbReference type="ChEBI" id="CHEBI:58207"/>
    </ligand>
</feature>
<dbReference type="RefSeq" id="WP_084310957.1">
    <property type="nucleotide sequence ID" value="NZ_FNIJ01000006.1"/>
</dbReference>
<feature type="binding site" evidence="13">
    <location>
        <position position="678"/>
    </location>
    <ligand>
        <name>Zn(2+)</name>
        <dbReference type="ChEBI" id="CHEBI:29105"/>
        <label>1</label>
        <note>catalytic</note>
    </ligand>
</feature>
<dbReference type="GO" id="GO:0032259">
    <property type="term" value="P:methylation"/>
    <property type="evidence" value="ECO:0007669"/>
    <property type="project" value="UniProtKB-KW"/>
</dbReference>
<dbReference type="FunFam" id="3.20.20.210:FF:000003">
    <property type="entry name" value="5-methyltetrahydropteroyltriglutamate--homocysteine methyltransferase"/>
    <property type="match status" value="1"/>
</dbReference>
<dbReference type="PIRSF" id="PIRSF000382">
    <property type="entry name" value="MeTrfase_B12_ind"/>
    <property type="match status" value="1"/>
</dbReference>
<dbReference type="NCBIfam" id="TIGR01371">
    <property type="entry name" value="met_syn_B12ind"/>
    <property type="match status" value="1"/>
</dbReference>
<keyword evidence="7 11" id="KW-0479">Metal-binding</keyword>
<keyword evidence="8 11" id="KW-0677">Repeat</keyword>
<keyword evidence="9 11" id="KW-0862">Zinc</keyword>
<feature type="binding site" evidence="11">
    <location>
        <position position="654"/>
    </location>
    <ligand>
        <name>Zn(2+)</name>
        <dbReference type="ChEBI" id="CHEBI:29105"/>
        <note>catalytic</note>
    </ligand>
</feature>
<dbReference type="UniPathway" id="UPA00051">
    <property type="reaction ID" value="UER00082"/>
</dbReference>
<evidence type="ECO:0000256" key="14">
    <source>
        <dbReference type="PIRSR" id="PIRSR000382-3"/>
    </source>
</evidence>
<comment type="cofactor">
    <cofactor evidence="11">
        <name>Zn(2+)</name>
        <dbReference type="ChEBI" id="CHEBI:29105"/>
    </cofactor>
    <text evidence="11">Binds 1 zinc ion per subunit.</text>
</comment>
<dbReference type="EMBL" id="FNIJ01000006">
    <property type="protein sequence ID" value="SDN94124.1"/>
    <property type="molecule type" value="Genomic_DNA"/>
</dbReference>
<evidence type="ECO:0000256" key="1">
    <source>
        <dbReference type="ARBA" id="ARBA00002777"/>
    </source>
</evidence>
<evidence type="ECO:0000259" key="15">
    <source>
        <dbReference type="Pfam" id="PF01717"/>
    </source>
</evidence>
<dbReference type="InterPro" id="IPR013215">
    <property type="entry name" value="Cbl-indep_Met_Synth_N"/>
</dbReference>
<feature type="domain" description="Cobalamin-independent methionine synthase MetE C-terminal/archaeal" evidence="15">
    <location>
        <begin position="439"/>
        <end position="761"/>
    </location>
</feature>
<dbReference type="PANTHER" id="PTHR30519">
    <property type="entry name" value="5-METHYLTETRAHYDROPTEROYLTRIGLUTAMATE--HOMOCYSTEINE METHYLTRANSFERASE"/>
    <property type="match status" value="1"/>
</dbReference>
<feature type="binding site" evidence="13">
    <location>
        <position position="739"/>
    </location>
    <ligand>
        <name>Zn(2+)</name>
        <dbReference type="ChEBI" id="CHEBI:29105"/>
        <label>1</label>
        <note>catalytic</note>
    </ligand>
</feature>
<evidence type="ECO:0000256" key="13">
    <source>
        <dbReference type="PIRSR" id="PIRSR000382-2"/>
    </source>
</evidence>
<dbReference type="SUPFAM" id="SSF51726">
    <property type="entry name" value="UROD/MetE-like"/>
    <property type="match status" value="2"/>
</dbReference>
<dbReference type="HAMAP" id="MF_00172">
    <property type="entry name" value="Meth_synth"/>
    <property type="match status" value="1"/>
</dbReference>
<evidence type="ECO:0000313" key="17">
    <source>
        <dbReference type="EMBL" id="SDN94124.1"/>
    </source>
</evidence>
<feature type="binding site" evidence="11">
    <location>
        <position position="678"/>
    </location>
    <ligand>
        <name>Zn(2+)</name>
        <dbReference type="ChEBI" id="CHEBI:29105"/>
        <note>catalytic</note>
    </ligand>
</feature>
<dbReference type="STRING" id="198616.SAMN05216193_106203"/>
<gene>
    <name evidence="11" type="primary">metE</name>
    <name evidence="17" type="ORF">SAMN05216193_106203</name>
</gene>
<feature type="binding site" evidence="13">
    <location>
        <position position="654"/>
    </location>
    <ligand>
        <name>Zn(2+)</name>
        <dbReference type="ChEBI" id="CHEBI:29105"/>
        <label>1</label>
        <note>catalytic</note>
    </ligand>
</feature>
<feature type="binding site" evidence="11 12">
    <location>
        <begin position="444"/>
        <end position="446"/>
    </location>
    <ligand>
        <name>L-homocysteine</name>
        <dbReference type="ChEBI" id="CHEBI:58199"/>
    </ligand>
</feature>
<accession>A0A1H0FHQ4</accession>
<evidence type="ECO:0000256" key="8">
    <source>
        <dbReference type="ARBA" id="ARBA00022737"/>
    </source>
</evidence>
<evidence type="ECO:0000256" key="2">
    <source>
        <dbReference type="ARBA" id="ARBA00004681"/>
    </source>
</evidence>
<reference evidence="18" key="1">
    <citation type="submission" date="2016-10" db="EMBL/GenBank/DDBJ databases">
        <authorList>
            <person name="Varghese N."/>
            <person name="Submissions S."/>
        </authorList>
    </citation>
    <scope>NUCLEOTIDE SEQUENCE [LARGE SCALE GENOMIC DNA]</scope>
    <source>
        <strain evidence="18">JCM 21621</strain>
    </source>
</reference>
<keyword evidence="6 11" id="KW-0808">Transferase</keyword>
<feature type="binding site" evidence="11 12">
    <location>
        <begin position="444"/>
        <end position="446"/>
    </location>
    <ligand>
        <name>L-methionine</name>
        <dbReference type="ChEBI" id="CHEBI:57844"/>
    </ligand>
</feature>
<comment type="catalytic activity">
    <reaction evidence="11">
        <text>5-methyltetrahydropteroyltri-L-glutamate + L-homocysteine = tetrahydropteroyltri-L-glutamate + L-methionine</text>
        <dbReference type="Rhea" id="RHEA:21196"/>
        <dbReference type="ChEBI" id="CHEBI:57844"/>
        <dbReference type="ChEBI" id="CHEBI:58140"/>
        <dbReference type="ChEBI" id="CHEBI:58199"/>
        <dbReference type="ChEBI" id="CHEBI:58207"/>
        <dbReference type="EC" id="2.1.1.14"/>
    </reaction>
</comment>
<proteinExistence type="inferred from homology"/>
<feature type="binding site" evidence="12">
    <location>
        <position position="19"/>
    </location>
    <ligand>
        <name>5-methyltetrahydropteroyltri-L-glutamate</name>
        <dbReference type="ChEBI" id="CHEBI:58207"/>
    </ligand>
</feature>
<dbReference type="GO" id="GO:0008270">
    <property type="term" value="F:zinc ion binding"/>
    <property type="evidence" value="ECO:0007669"/>
    <property type="project" value="InterPro"/>
</dbReference>
<feature type="binding site" evidence="11 12">
    <location>
        <position position="612"/>
    </location>
    <ligand>
        <name>L-homocysteine</name>
        <dbReference type="ChEBI" id="CHEBI:58199"/>
    </ligand>
</feature>
<dbReference type="Pfam" id="PF01717">
    <property type="entry name" value="Meth_synt_2"/>
    <property type="match status" value="1"/>
</dbReference>
<dbReference type="Proteomes" id="UP000242957">
    <property type="component" value="Unassembled WGS sequence"/>
</dbReference>
<dbReference type="Pfam" id="PF08267">
    <property type="entry name" value="Meth_synt_1"/>
    <property type="match status" value="1"/>
</dbReference>
<feature type="binding site" evidence="11 12">
    <location>
        <position position="497"/>
    </location>
    <ligand>
        <name>L-methionine</name>
        <dbReference type="ChEBI" id="CHEBI:57844"/>
    </ligand>
</feature>
<keyword evidence="5 11" id="KW-0028">Amino-acid biosynthesis</keyword>
<comment type="similarity">
    <text evidence="3 11">Belongs to the vitamin-B12 independent methionine synthase family.</text>
</comment>
<dbReference type="GO" id="GO:0071265">
    <property type="term" value="P:L-methionine biosynthetic process"/>
    <property type="evidence" value="ECO:0007669"/>
    <property type="project" value="UniProtKB-ARBA"/>
</dbReference>
<evidence type="ECO:0000256" key="3">
    <source>
        <dbReference type="ARBA" id="ARBA00009553"/>
    </source>
</evidence>
<feature type="binding site" evidence="11 12">
    <location>
        <position position="612"/>
    </location>
    <ligand>
        <name>L-methionine</name>
        <dbReference type="ChEBI" id="CHEBI:57844"/>
    </ligand>
</feature>
<dbReference type="OrthoDB" id="244285at2"/>
<feature type="binding site" evidence="13">
    <location>
        <position position="656"/>
    </location>
    <ligand>
        <name>Zn(2+)</name>
        <dbReference type="ChEBI" id="CHEBI:29105"/>
        <label>1</label>
        <note>catalytic</note>
    </ligand>
</feature>
<comment type="pathway">
    <text evidence="2 11">Amino-acid biosynthesis; L-methionine biosynthesis via de novo pathway; L-methionine from L-homocysteine (MetE route): step 1/1.</text>
</comment>